<name>A0A818PSG0_9BILA</name>
<feature type="domain" description="SAM" evidence="1">
    <location>
        <begin position="211"/>
        <end position="275"/>
    </location>
</feature>
<proteinExistence type="predicted"/>
<protein>
    <recommendedName>
        <fullName evidence="1">SAM domain-containing protein</fullName>
    </recommendedName>
</protein>
<dbReference type="EMBL" id="CAJOAY010000317">
    <property type="protein sequence ID" value="CAF3628137.1"/>
    <property type="molecule type" value="Genomic_DNA"/>
</dbReference>
<dbReference type="GO" id="GO:0003682">
    <property type="term" value="F:chromatin binding"/>
    <property type="evidence" value="ECO:0007669"/>
    <property type="project" value="TreeGrafter"/>
</dbReference>
<dbReference type="GO" id="GO:0045892">
    <property type="term" value="P:negative regulation of DNA-templated transcription"/>
    <property type="evidence" value="ECO:0007669"/>
    <property type="project" value="TreeGrafter"/>
</dbReference>
<dbReference type="SUPFAM" id="SSF47769">
    <property type="entry name" value="SAM/Pointed domain"/>
    <property type="match status" value="1"/>
</dbReference>
<dbReference type="Gene3D" id="1.10.150.50">
    <property type="entry name" value="Transcription Factor, Ets-1"/>
    <property type="match status" value="1"/>
</dbReference>
<dbReference type="GO" id="GO:0042393">
    <property type="term" value="F:histone binding"/>
    <property type="evidence" value="ECO:0007669"/>
    <property type="project" value="TreeGrafter"/>
</dbReference>
<evidence type="ECO:0000313" key="3">
    <source>
        <dbReference type="Proteomes" id="UP000663881"/>
    </source>
</evidence>
<dbReference type="PROSITE" id="PS50105">
    <property type="entry name" value="SAM_DOMAIN"/>
    <property type="match status" value="1"/>
</dbReference>
<dbReference type="GO" id="GO:0035102">
    <property type="term" value="C:PRC1 complex"/>
    <property type="evidence" value="ECO:0007669"/>
    <property type="project" value="TreeGrafter"/>
</dbReference>
<sequence length="276" mass="31770">MSSQSPTLKKNKPMKPLKFNHRLNYRMTNLPKIPTPLAIPVSHYKIIPMSPMWMDTQPTMPNSMVTLVNTSSPSVSVSPPVYQQQQQVKIYFSVANVHIYSPYKSFTAPRVTTTLIPLNICPVEYSQPFRTIPTSTPLVNILENHQEQKSNDSIITHLIGDWIIRESSKPFRRKENEQVTPPIEQLVKQEKFYPNDSIDFHQSPAKNVNQWTVDDVCLFFESVLDKDCYAPLIQEHLIDGSALLLLEDEHLTSIFQMQLGPRLKLLDRIRKLKTSD</sequence>
<dbReference type="InterPro" id="IPR013761">
    <property type="entry name" value="SAM/pointed_sf"/>
</dbReference>
<reference evidence="2" key="1">
    <citation type="submission" date="2021-02" db="EMBL/GenBank/DDBJ databases">
        <authorList>
            <person name="Nowell W R."/>
        </authorList>
    </citation>
    <scope>NUCLEOTIDE SEQUENCE</scope>
</reference>
<dbReference type="InterPro" id="IPR001660">
    <property type="entry name" value="SAM"/>
</dbReference>
<comment type="caution">
    <text evidence="2">The sequence shown here is derived from an EMBL/GenBank/DDBJ whole genome shotgun (WGS) entry which is preliminary data.</text>
</comment>
<evidence type="ECO:0000259" key="1">
    <source>
        <dbReference type="PROSITE" id="PS50105"/>
    </source>
</evidence>
<dbReference type="InterPro" id="IPR050548">
    <property type="entry name" value="PcG_chromatin_remod_factors"/>
</dbReference>
<organism evidence="2 3">
    <name type="scientific">Adineta steineri</name>
    <dbReference type="NCBI Taxonomy" id="433720"/>
    <lineage>
        <taxon>Eukaryota</taxon>
        <taxon>Metazoa</taxon>
        <taxon>Spiralia</taxon>
        <taxon>Gnathifera</taxon>
        <taxon>Rotifera</taxon>
        <taxon>Eurotatoria</taxon>
        <taxon>Bdelloidea</taxon>
        <taxon>Adinetida</taxon>
        <taxon>Adinetidae</taxon>
        <taxon>Adineta</taxon>
    </lineage>
</organism>
<dbReference type="PANTHER" id="PTHR12247:SF138">
    <property type="entry name" value="POLYHOMEOTIC DISTAL, ISOFORM A-RELATED"/>
    <property type="match status" value="1"/>
</dbReference>
<evidence type="ECO:0000313" key="2">
    <source>
        <dbReference type="EMBL" id="CAF3628137.1"/>
    </source>
</evidence>
<dbReference type="AlphaFoldDB" id="A0A818PSG0"/>
<accession>A0A818PSG0</accession>
<dbReference type="PANTHER" id="PTHR12247">
    <property type="entry name" value="POLYCOMB GROUP PROTEIN"/>
    <property type="match status" value="1"/>
</dbReference>
<dbReference type="Pfam" id="PF00536">
    <property type="entry name" value="SAM_1"/>
    <property type="match status" value="1"/>
</dbReference>
<gene>
    <name evidence="2" type="ORF">OKA104_LOCUS7982</name>
</gene>
<dbReference type="SMART" id="SM00454">
    <property type="entry name" value="SAM"/>
    <property type="match status" value="1"/>
</dbReference>
<dbReference type="Proteomes" id="UP000663881">
    <property type="component" value="Unassembled WGS sequence"/>
</dbReference>